<proteinExistence type="predicted"/>
<dbReference type="Gene3D" id="3.40.50.1820">
    <property type="entry name" value="alpha/beta hydrolase"/>
    <property type="match status" value="1"/>
</dbReference>
<dbReference type="InterPro" id="IPR050266">
    <property type="entry name" value="AB_hydrolase_sf"/>
</dbReference>
<feature type="domain" description="AB hydrolase-1" evidence="1">
    <location>
        <begin position="24"/>
        <end position="132"/>
    </location>
</feature>
<dbReference type="InterPro" id="IPR029058">
    <property type="entry name" value="AB_hydrolase_fold"/>
</dbReference>
<dbReference type="SUPFAM" id="SSF53474">
    <property type="entry name" value="alpha/beta-Hydrolases"/>
    <property type="match status" value="1"/>
</dbReference>
<dbReference type="EMBL" id="UINC01193030">
    <property type="protein sequence ID" value="SVE08444.1"/>
    <property type="molecule type" value="Genomic_DNA"/>
</dbReference>
<name>A0A383AL97_9ZZZZ</name>
<protein>
    <recommendedName>
        <fullName evidence="1">AB hydrolase-1 domain-containing protein</fullName>
    </recommendedName>
</protein>
<dbReference type="AlphaFoldDB" id="A0A383AL97"/>
<sequence length="220" mass="24268">MKKQSLSVRRGEFNVALFEGGTGKPLLFLHGISGLEWTPFLERLSTKHTVIAPRTPGFGESTGIELLDDVKDVVFFYLDLLDALNLYDLPLIGHSIGGMFAAELAAAQPDRFSHVVLASPFGLWDDANPVTDLFTVSRMELASCLYADHENKEAVALATAPEARMTEVDPDTEDGKATINYLVERAKSMSTAAKYLWPIPNRGLNKRLHRVQQPGLVIWG</sequence>
<accession>A0A383AL97</accession>
<dbReference type="PRINTS" id="PR00111">
    <property type="entry name" value="ABHYDROLASE"/>
</dbReference>
<reference evidence="2" key="1">
    <citation type="submission" date="2018-05" db="EMBL/GenBank/DDBJ databases">
        <authorList>
            <person name="Lanie J.A."/>
            <person name="Ng W.-L."/>
            <person name="Kazmierczak K.M."/>
            <person name="Andrzejewski T.M."/>
            <person name="Davidsen T.M."/>
            <person name="Wayne K.J."/>
            <person name="Tettelin H."/>
            <person name="Glass J.I."/>
            <person name="Rusch D."/>
            <person name="Podicherti R."/>
            <person name="Tsui H.-C.T."/>
            <person name="Winkler M.E."/>
        </authorList>
    </citation>
    <scope>NUCLEOTIDE SEQUENCE</scope>
</reference>
<dbReference type="InterPro" id="IPR000073">
    <property type="entry name" value="AB_hydrolase_1"/>
</dbReference>
<gene>
    <name evidence="2" type="ORF">METZ01_LOCUS461298</name>
</gene>
<dbReference type="PANTHER" id="PTHR43798">
    <property type="entry name" value="MONOACYLGLYCEROL LIPASE"/>
    <property type="match status" value="1"/>
</dbReference>
<evidence type="ECO:0000259" key="1">
    <source>
        <dbReference type="Pfam" id="PF00561"/>
    </source>
</evidence>
<feature type="non-terminal residue" evidence="2">
    <location>
        <position position="220"/>
    </location>
</feature>
<organism evidence="2">
    <name type="scientific">marine metagenome</name>
    <dbReference type="NCBI Taxonomy" id="408172"/>
    <lineage>
        <taxon>unclassified sequences</taxon>
        <taxon>metagenomes</taxon>
        <taxon>ecological metagenomes</taxon>
    </lineage>
</organism>
<evidence type="ECO:0000313" key="2">
    <source>
        <dbReference type="EMBL" id="SVE08444.1"/>
    </source>
</evidence>
<dbReference type="Pfam" id="PF00561">
    <property type="entry name" value="Abhydrolase_1"/>
    <property type="match status" value="1"/>
</dbReference>